<dbReference type="STRING" id="246787.BcellWH2_01284"/>
<dbReference type="Proteomes" id="UP000061809">
    <property type="component" value="Chromosome"/>
</dbReference>
<dbReference type="EMBL" id="QRVJ01000047">
    <property type="protein sequence ID" value="RGS30551.1"/>
    <property type="molecule type" value="Genomic_DNA"/>
</dbReference>
<dbReference type="EC" id="1.5.1.38" evidence="2"/>
<dbReference type="EMBL" id="VVYX01000043">
    <property type="protein sequence ID" value="KAA5413952.1"/>
    <property type="molecule type" value="Genomic_DNA"/>
</dbReference>
<evidence type="ECO:0000313" key="4">
    <source>
        <dbReference type="EMBL" id="KAA5413952.1"/>
    </source>
</evidence>
<evidence type="ECO:0000313" key="9">
    <source>
        <dbReference type="Proteomes" id="UP000061809"/>
    </source>
</evidence>
<dbReference type="CDD" id="cd02151">
    <property type="entry name" value="nitroreductase"/>
    <property type="match status" value="1"/>
</dbReference>
<evidence type="ECO:0000313" key="3">
    <source>
        <dbReference type="EMBL" id="KAA5409785.1"/>
    </source>
</evidence>
<protein>
    <submittedName>
        <fullName evidence="2">FMN reductase (NADPH)</fullName>
        <ecNumber evidence="2">1.5.1.38</ecNumber>
    </submittedName>
    <submittedName>
        <fullName evidence="3">NAD(P)H nitroreductase</fullName>
    </submittedName>
    <submittedName>
        <fullName evidence="6">Nitroreductase family protein</fullName>
    </submittedName>
</protein>
<dbReference type="EMBL" id="VVYV01000017">
    <property type="protein sequence ID" value="KAA5418456.1"/>
    <property type="molecule type" value="Genomic_DNA"/>
</dbReference>
<dbReference type="Pfam" id="PF00881">
    <property type="entry name" value="Nitroreductase"/>
    <property type="match status" value="1"/>
</dbReference>
<dbReference type="Proteomes" id="UP000325055">
    <property type="component" value="Unassembled WGS sequence"/>
</dbReference>
<dbReference type="AlphaFoldDB" id="A0A0P0G8K7"/>
<reference evidence="8 10" key="2">
    <citation type="submission" date="2018-08" db="EMBL/GenBank/DDBJ databases">
        <title>A genome reference for cultivated species of the human gut microbiota.</title>
        <authorList>
            <person name="Zou Y."/>
            <person name="Xue W."/>
            <person name="Luo G."/>
        </authorList>
    </citation>
    <scope>NUCLEOTIDE SEQUENCE [LARGE SCALE GENOMIC DNA]</scope>
    <source>
        <strain evidence="8 10">AF22-3AC</strain>
    </source>
</reference>
<dbReference type="PATRIC" id="fig|246787.4.peg.1322"/>
<keyword evidence="2" id="KW-0560">Oxidoreductase</keyword>
<dbReference type="EMBL" id="VVYW01000006">
    <property type="protein sequence ID" value="KAA5409785.1"/>
    <property type="molecule type" value="Genomic_DNA"/>
</dbReference>
<reference evidence="11 12" key="3">
    <citation type="journal article" date="2019" name="Nat. Med.">
        <title>A library of human gut bacterial isolates paired with longitudinal multiomics data enables mechanistic microbiome research.</title>
        <authorList>
            <person name="Poyet M."/>
            <person name="Groussin M."/>
            <person name="Gibbons S.M."/>
            <person name="Avila-Pacheco J."/>
            <person name="Jiang X."/>
            <person name="Kearney S.M."/>
            <person name="Perrotta A.R."/>
            <person name="Berdy B."/>
            <person name="Zhao S."/>
            <person name="Lieberman T.D."/>
            <person name="Swanson P.K."/>
            <person name="Smith M."/>
            <person name="Roesemann S."/>
            <person name="Alexander J.E."/>
            <person name="Rich S.A."/>
            <person name="Livny J."/>
            <person name="Vlamakis H."/>
            <person name="Clish C."/>
            <person name="Bullock K."/>
            <person name="Deik A."/>
            <person name="Scott J."/>
            <person name="Pierce K.A."/>
            <person name="Xavier R.J."/>
            <person name="Alm E.J."/>
        </authorList>
    </citation>
    <scope>NUCLEOTIDE SEQUENCE [LARGE SCALE GENOMIC DNA]</scope>
    <source>
        <strain evidence="5 12">BIOML-A6</strain>
        <strain evidence="3 11">BIOML-A7</strain>
        <strain evidence="4 13">BIOML-A8</strain>
    </source>
</reference>
<dbReference type="InterPro" id="IPR050627">
    <property type="entry name" value="Nitroreductase/BluB"/>
</dbReference>
<dbReference type="Proteomes" id="UP000482653">
    <property type="component" value="Unassembled WGS sequence"/>
</dbReference>
<dbReference type="EMBL" id="JARFID010000005">
    <property type="protein sequence ID" value="MDE8694043.1"/>
    <property type="molecule type" value="Genomic_DNA"/>
</dbReference>
<dbReference type="RefSeq" id="WP_007214762.1">
    <property type="nucleotide sequence ID" value="NZ_CABMLT010000001.1"/>
</dbReference>
<dbReference type="EMBL" id="JAVSNH010000001">
    <property type="protein sequence ID" value="MDT4510511.1"/>
    <property type="molecule type" value="Genomic_DNA"/>
</dbReference>
<gene>
    <name evidence="2" type="primary">nfrA1</name>
    <name evidence="2" type="ORF">BcellWH2_01284</name>
    <name evidence="8" type="ORF">DWX97_26010</name>
    <name evidence="5" type="ORF">F2Y81_11645</name>
    <name evidence="3" type="ORF">F2Y86_08745</name>
    <name evidence="4" type="ORF">F2Y87_24895</name>
    <name evidence="6" type="ORF">PZH42_07980</name>
    <name evidence="7" type="ORF">RO785_05900</name>
</gene>
<name>A0A0P0G8K7_9BACE</name>
<dbReference type="InterPro" id="IPR029479">
    <property type="entry name" value="Nitroreductase"/>
</dbReference>
<evidence type="ECO:0000313" key="11">
    <source>
        <dbReference type="Proteomes" id="UP000325055"/>
    </source>
</evidence>
<reference evidence="7" key="5">
    <citation type="submission" date="2023-08" db="EMBL/GenBank/DDBJ databases">
        <title>Reintroducing virulent viruses to syntetic microbiomes.</title>
        <authorList>
            <person name="Wilde J."/>
            <person name="Boyes R."/>
            <person name="Robinson A.V."/>
            <person name="Daisley B.A."/>
            <person name="Allen-Vercoe E."/>
        </authorList>
    </citation>
    <scope>NUCLEOTIDE SEQUENCE</scope>
    <source>
        <strain evidence="7">225I_12FAA</strain>
    </source>
</reference>
<dbReference type="Gene3D" id="3.40.109.10">
    <property type="entry name" value="NADH Oxidase"/>
    <property type="match status" value="1"/>
</dbReference>
<proteinExistence type="predicted"/>
<dbReference type="Proteomes" id="UP001266995">
    <property type="component" value="Unassembled WGS sequence"/>
</dbReference>
<dbReference type="PANTHER" id="PTHR23026">
    <property type="entry name" value="NADPH NITROREDUCTASE"/>
    <property type="match status" value="1"/>
</dbReference>
<evidence type="ECO:0000313" key="10">
    <source>
        <dbReference type="Proteomes" id="UP000283341"/>
    </source>
</evidence>
<accession>A0A0P0G8K7</accession>
<evidence type="ECO:0000313" key="5">
    <source>
        <dbReference type="EMBL" id="KAA5418456.1"/>
    </source>
</evidence>
<organism evidence="2 9">
    <name type="scientific">Bacteroides cellulosilyticus</name>
    <dbReference type="NCBI Taxonomy" id="246787"/>
    <lineage>
        <taxon>Bacteria</taxon>
        <taxon>Pseudomonadati</taxon>
        <taxon>Bacteroidota</taxon>
        <taxon>Bacteroidia</taxon>
        <taxon>Bacteroidales</taxon>
        <taxon>Bacteroidaceae</taxon>
        <taxon>Bacteroides</taxon>
    </lineage>
</organism>
<dbReference type="GO" id="GO:0052873">
    <property type="term" value="F:FMN reductase (NADPH) activity"/>
    <property type="evidence" value="ECO:0007669"/>
    <property type="project" value="UniProtKB-EC"/>
</dbReference>
<evidence type="ECO:0000313" key="6">
    <source>
        <dbReference type="EMBL" id="MDE8694043.1"/>
    </source>
</evidence>
<dbReference type="PANTHER" id="PTHR23026:SF117">
    <property type="entry name" value="NITROREDUCTASE"/>
    <property type="match status" value="1"/>
</dbReference>
<dbReference type="Proteomes" id="UP000448877">
    <property type="component" value="Unassembled WGS sequence"/>
</dbReference>
<reference evidence="6" key="4">
    <citation type="submission" date="2023-03" db="EMBL/GenBank/DDBJ databases">
        <title>DFI Biobank Strains.</title>
        <authorList>
            <person name="Mostad J."/>
            <person name="Paddock L."/>
            <person name="Medina S."/>
            <person name="Waligurski E."/>
            <person name="Barat B."/>
            <person name="Smith R."/>
            <person name="Burgo V."/>
            <person name="Metcalfe C."/>
            <person name="Woodson C."/>
            <person name="Sundararajan A."/>
            <person name="Ramaswamy R."/>
            <person name="Lin H."/>
            <person name="Pamer E.G."/>
        </authorList>
    </citation>
    <scope>NUCLEOTIDE SEQUENCE</scope>
    <source>
        <strain evidence="6">DFI.9.5</strain>
    </source>
</reference>
<dbReference type="KEGG" id="bcel:BcellWH2_01284"/>
<feature type="domain" description="Nitroreductase" evidence="1">
    <location>
        <begin position="9"/>
        <end position="152"/>
    </location>
</feature>
<evidence type="ECO:0000313" key="7">
    <source>
        <dbReference type="EMBL" id="MDT4510511.1"/>
    </source>
</evidence>
<evidence type="ECO:0000259" key="1">
    <source>
        <dbReference type="Pfam" id="PF00881"/>
    </source>
</evidence>
<dbReference type="Proteomes" id="UP001221924">
    <property type="component" value="Unassembled WGS sequence"/>
</dbReference>
<evidence type="ECO:0000313" key="13">
    <source>
        <dbReference type="Proteomes" id="UP000482653"/>
    </source>
</evidence>
<dbReference type="EMBL" id="CP012801">
    <property type="protein sequence ID" value="ALJ58545.1"/>
    <property type="molecule type" value="Genomic_DNA"/>
</dbReference>
<sequence length="178" mass="20192">MENFSELLKVRRSMRKFTDEELTQEEVVTLMKAALMSPTSKRTNAWQFIMVDDKELLEKLSHCKAQASQFIADAPLAIVVTADPLVSDVWIEDASIASIIIQLQAEDMGLGSCWVQVRERFTASGMPSDEYVREVLDIPLQLQVLSVVAIGHKGMERKPFSEEHLQWEKVHINKYGGK</sequence>
<reference evidence="2 9" key="1">
    <citation type="journal article" date="2015" name="Science">
        <title>Genetic determinants of in vivo fitness and diet responsiveness in multiple human gut Bacteroides.</title>
        <authorList>
            <person name="Wu M."/>
            <person name="McNulty N.P."/>
            <person name="Rodionov D.A."/>
            <person name="Khoroshkin M.S."/>
            <person name="Griffin N.W."/>
            <person name="Cheng J."/>
            <person name="Latreille P."/>
            <person name="Kerstetter R.A."/>
            <person name="Terrapon N."/>
            <person name="Henrissat B."/>
            <person name="Osterman A.L."/>
            <person name="Gordon J.I."/>
        </authorList>
    </citation>
    <scope>NUCLEOTIDE SEQUENCE [LARGE SCALE GENOMIC DNA]</scope>
    <source>
        <strain evidence="2 9">WH2</strain>
    </source>
</reference>
<evidence type="ECO:0000313" key="2">
    <source>
        <dbReference type="EMBL" id="ALJ58545.1"/>
    </source>
</evidence>
<dbReference type="FunFam" id="3.40.109.10:FF:000015">
    <property type="entry name" value="NAD(P)H nitroreductase"/>
    <property type="match status" value="1"/>
</dbReference>
<evidence type="ECO:0000313" key="8">
    <source>
        <dbReference type="EMBL" id="RGS30551.1"/>
    </source>
</evidence>
<dbReference type="InterPro" id="IPR000415">
    <property type="entry name" value="Nitroreductase-like"/>
</dbReference>
<dbReference type="eggNOG" id="COG0778">
    <property type="taxonomic scope" value="Bacteria"/>
</dbReference>
<dbReference type="GeneID" id="66307290"/>
<dbReference type="Proteomes" id="UP000283341">
    <property type="component" value="Unassembled WGS sequence"/>
</dbReference>
<evidence type="ECO:0000313" key="12">
    <source>
        <dbReference type="Proteomes" id="UP000448877"/>
    </source>
</evidence>
<dbReference type="SUPFAM" id="SSF55469">
    <property type="entry name" value="FMN-dependent nitroreductase-like"/>
    <property type="match status" value="1"/>
</dbReference>